<proteinExistence type="predicted"/>
<accession>A0ABY6N3X4</accession>
<protein>
    <submittedName>
        <fullName evidence="1">DNA phosphorothioation-associated putative methyltransferase</fullName>
    </submittedName>
</protein>
<dbReference type="RefSeq" id="WP_265048308.1">
    <property type="nucleotide sequence ID" value="NZ_CP100390.1"/>
</dbReference>
<keyword evidence="2" id="KW-1185">Reference proteome</keyword>
<dbReference type="EMBL" id="CP100390">
    <property type="protein sequence ID" value="UZE96823.1"/>
    <property type="molecule type" value="Genomic_DNA"/>
</dbReference>
<dbReference type="GO" id="GO:0032259">
    <property type="term" value="P:methylation"/>
    <property type="evidence" value="ECO:0007669"/>
    <property type="project" value="UniProtKB-KW"/>
</dbReference>
<evidence type="ECO:0000313" key="2">
    <source>
        <dbReference type="Proteomes" id="UP001163739"/>
    </source>
</evidence>
<gene>
    <name evidence="1" type="ORF">NKI27_03460</name>
</gene>
<name>A0ABY6N3X4_9ALTE</name>
<keyword evidence="1" id="KW-0489">Methyltransferase</keyword>
<evidence type="ECO:0000313" key="1">
    <source>
        <dbReference type="EMBL" id="UZE96823.1"/>
    </source>
</evidence>
<dbReference type="Proteomes" id="UP001163739">
    <property type="component" value="Chromosome"/>
</dbReference>
<organism evidence="1 2">
    <name type="scientific">Alkalimarinus alittae</name>
    <dbReference type="NCBI Taxonomy" id="2961619"/>
    <lineage>
        <taxon>Bacteria</taxon>
        <taxon>Pseudomonadati</taxon>
        <taxon>Pseudomonadota</taxon>
        <taxon>Gammaproteobacteria</taxon>
        <taxon>Alteromonadales</taxon>
        <taxon>Alteromonadaceae</taxon>
        <taxon>Alkalimarinus</taxon>
    </lineage>
</organism>
<sequence length="622" mass="71967">MDFQDYKKLVGKLKIGKKLPDAIYLHKSALTEVDSTLLSLTTRIASALKIEPVDWNIVKYYRSDFKIALLNYPSFDDYAYPALSKSHTIDLNKLSLRAASYIESKNPPILHRKETFLAPGDERIERFSQHTLEGEKIGLYENTKTIGFKQHWERLIKKKSHYLDEKGHLHPLTEKPIQQSEYDDSVEIERHKTAITRDQLSQPMQILARHEYLNGDYSVFDYGCGQGDDLRELEAHGIDAIGWDPVHAPEVDPTPANIVNLGFVLNVIEDRAERDDTLRKAHKLAEQMLIVSVMVAGESVISQFRPYKDGVITSRNTFQKYYAQSEIRYYIEHTLGQNSVPVGQGIFIVFKDKTEEQRFLLERQFIHRSWQQKTQRIVIKQDKPIAKDLIQNDQALFDDFWETCLDLGRVPANDEFEFSDQIRRVAGSHAKAHSALIDHYGDELFQEAQSKRKDDLLVYFALSLFEKRQTQTKMPNSLKRDIKAFFRNHASAICESKELLFSVGNNEVIEQACISAYEQFKCGEFNDGHSYIFVKELLNEAPKELRVYVGCAVQLYGDLEGIQLIKAHMRSGKVTLLGYKNWETDTPLLIERIKIKMREQDVDFFDYVGEYKPVPLENRSMF</sequence>
<keyword evidence="1" id="KW-0808">Transferase</keyword>
<dbReference type="NCBIfam" id="TIGR04096">
    <property type="entry name" value="dnd_rel_methyl"/>
    <property type="match status" value="1"/>
</dbReference>
<dbReference type="GO" id="GO:0008168">
    <property type="term" value="F:methyltransferase activity"/>
    <property type="evidence" value="ECO:0007669"/>
    <property type="project" value="UniProtKB-KW"/>
</dbReference>
<reference evidence="1" key="1">
    <citation type="submission" date="2022-06" db="EMBL/GenBank/DDBJ databases">
        <title>Alkalimarinus sp. nov., isolated from gut of a Alitta virens.</title>
        <authorList>
            <person name="Yang A.I."/>
            <person name="Shin N.-R."/>
        </authorList>
    </citation>
    <scope>NUCLEOTIDE SEQUENCE</scope>
    <source>
        <strain evidence="1">A2M4</strain>
    </source>
</reference>
<dbReference type="InterPro" id="IPR024019">
    <property type="entry name" value="CHP04096"/>
</dbReference>